<proteinExistence type="predicted"/>
<accession>A0ABR8VP48</accession>
<dbReference type="RefSeq" id="WP_191814470.1">
    <property type="nucleotide sequence ID" value="NZ_JACSPV010000032.1"/>
</dbReference>
<evidence type="ECO:0000313" key="1">
    <source>
        <dbReference type="EMBL" id="MBD8006542.1"/>
    </source>
</evidence>
<keyword evidence="2" id="KW-1185">Reference proteome</keyword>
<name>A0ABR8VP48_9BACI</name>
<protein>
    <recommendedName>
        <fullName evidence="3">Phage head-tail adapter protein</fullName>
    </recommendedName>
</protein>
<gene>
    <name evidence="1" type="ORF">H9631_15795</name>
</gene>
<reference evidence="1 2" key="1">
    <citation type="submission" date="2020-08" db="EMBL/GenBank/DDBJ databases">
        <title>A Genomic Blueprint of the Chicken Gut Microbiome.</title>
        <authorList>
            <person name="Gilroy R."/>
            <person name="Ravi A."/>
            <person name="Getino M."/>
            <person name="Pursley I."/>
            <person name="Horton D.L."/>
            <person name="Alikhan N.-F."/>
            <person name="Baker D."/>
            <person name="Gharbi K."/>
            <person name="Hall N."/>
            <person name="Watson M."/>
            <person name="Adriaenssens E.M."/>
            <person name="Foster-Nyarko E."/>
            <person name="Jarju S."/>
            <person name="Secka A."/>
            <person name="Antonio M."/>
            <person name="Oren A."/>
            <person name="Chaudhuri R."/>
            <person name="La Ragione R.M."/>
            <person name="Hildebrand F."/>
            <person name="Pallen M.J."/>
        </authorList>
    </citation>
    <scope>NUCLEOTIDE SEQUENCE [LARGE SCALE GENOMIC DNA]</scope>
    <source>
        <strain evidence="1 2">Sa1BUA2</strain>
    </source>
</reference>
<evidence type="ECO:0008006" key="3">
    <source>
        <dbReference type="Google" id="ProtNLM"/>
    </source>
</evidence>
<comment type="caution">
    <text evidence="1">The sequence shown here is derived from an EMBL/GenBank/DDBJ whole genome shotgun (WGS) entry which is preliminary data.</text>
</comment>
<evidence type="ECO:0000313" key="2">
    <source>
        <dbReference type="Proteomes" id="UP000648182"/>
    </source>
</evidence>
<dbReference type="EMBL" id="JACSPV010000032">
    <property type="protein sequence ID" value="MBD8006542.1"/>
    <property type="molecule type" value="Genomic_DNA"/>
</dbReference>
<dbReference type="Proteomes" id="UP000648182">
    <property type="component" value="Unassembled WGS sequence"/>
</dbReference>
<organism evidence="1 2">
    <name type="scientific">Bacillus norwichensis</name>
    <dbReference type="NCBI Taxonomy" id="2762217"/>
    <lineage>
        <taxon>Bacteria</taxon>
        <taxon>Bacillati</taxon>
        <taxon>Bacillota</taxon>
        <taxon>Bacilli</taxon>
        <taxon>Bacillales</taxon>
        <taxon>Bacillaceae</taxon>
        <taxon>Bacillus</taxon>
    </lineage>
</organism>
<sequence length="109" mass="12970">MRLTKTAYLFGEKGEYLGTDKYGKPIYGDPKPDIPFKMEIEPFSPKLAETQYGAFVEVRYRLFTYPNPKLELNNQFVFKETIYKITQVMDYEKHYEVLVKDNGEYKPNY</sequence>